<dbReference type="OrthoDB" id="46040at2157"/>
<dbReference type="SUPFAM" id="SSF55154">
    <property type="entry name" value="CYTH-like phosphatases"/>
    <property type="match status" value="1"/>
</dbReference>
<gene>
    <name evidence="2" type="primary">cyaB</name>
    <name evidence="2" type="ORF">DPC56_04550</name>
</gene>
<reference evidence="2 3" key="1">
    <citation type="submission" date="2018-06" db="EMBL/GenBank/DDBJ databases">
        <title>Draft genome sequence of hyperthermophilic methanogen Methanothermobacter tenebrarum sp. MCM-B 1447.</title>
        <authorList>
            <person name="Pore S.D."/>
            <person name="Dagar S."/>
            <person name="Dhakephalkar P.K."/>
        </authorList>
    </citation>
    <scope>NUCLEOTIDE SEQUENCE [LARGE SCALE GENOMIC DNA]</scope>
    <source>
        <strain evidence="2 3">MCM B 1447</strain>
    </source>
</reference>
<dbReference type="InterPro" id="IPR008173">
    <property type="entry name" value="Adenylyl_cyclase_CyaB"/>
</dbReference>
<dbReference type="NCBIfam" id="TIGR00318">
    <property type="entry name" value="cyaB"/>
    <property type="match status" value="1"/>
</dbReference>
<dbReference type="InterPro" id="IPR023577">
    <property type="entry name" value="CYTH_domain"/>
</dbReference>
<dbReference type="AlphaFoldDB" id="A0A328PH87"/>
<dbReference type="InterPro" id="IPR033469">
    <property type="entry name" value="CYTH-like_dom_sf"/>
</dbReference>
<dbReference type="CDD" id="cd07890">
    <property type="entry name" value="CYTH-like_AC_IV-like"/>
    <property type="match status" value="1"/>
</dbReference>
<dbReference type="PROSITE" id="PS51707">
    <property type="entry name" value="CYTH"/>
    <property type="match status" value="1"/>
</dbReference>
<dbReference type="Pfam" id="PF01928">
    <property type="entry name" value="CYTH"/>
    <property type="match status" value="1"/>
</dbReference>
<dbReference type="PANTHER" id="PTHR21028">
    <property type="entry name" value="SI:CH211-156B7.4"/>
    <property type="match status" value="1"/>
</dbReference>
<dbReference type="Gene3D" id="2.40.320.10">
    <property type="entry name" value="Hypothetical Protein Pfu-838710-001"/>
    <property type="match status" value="1"/>
</dbReference>
<evidence type="ECO:0000313" key="3">
    <source>
        <dbReference type="Proteomes" id="UP000249782"/>
    </source>
</evidence>
<protein>
    <submittedName>
        <fullName evidence="2">Class IV adenylate cyclase</fullName>
    </submittedName>
</protein>
<keyword evidence="3" id="KW-1185">Reference proteome</keyword>
<dbReference type="PANTHER" id="PTHR21028:SF2">
    <property type="entry name" value="CYTH DOMAIN-CONTAINING PROTEIN"/>
    <property type="match status" value="1"/>
</dbReference>
<evidence type="ECO:0000259" key="1">
    <source>
        <dbReference type="PROSITE" id="PS51707"/>
    </source>
</evidence>
<accession>A0A328PH87</accession>
<sequence>MIEVEVKAKANPIIKKKLESIGAQKIRTEKQEDIYFNAPHKDFKVTDEALRIRKTPTKTLLTYKGPKIDEKSKTRQEIETEIPNPQKMTKILECLGFKKAYKVVKEREIYQLDDFTVTIDNVKGLGTYIEIEKDIKENEDYDETLQKIFKIYKKLGIRKGFQRKSYLELLLE</sequence>
<dbReference type="EMBL" id="QLOE01000004">
    <property type="protein sequence ID" value="RAO79195.1"/>
    <property type="molecule type" value="Genomic_DNA"/>
</dbReference>
<dbReference type="Proteomes" id="UP000249782">
    <property type="component" value="Unassembled WGS sequence"/>
</dbReference>
<organism evidence="2 3">
    <name type="scientific">Methanothermobacter tenebrarum</name>
    <dbReference type="NCBI Taxonomy" id="680118"/>
    <lineage>
        <taxon>Archaea</taxon>
        <taxon>Methanobacteriati</taxon>
        <taxon>Methanobacteriota</taxon>
        <taxon>Methanomada group</taxon>
        <taxon>Methanobacteria</taxon>
        <taxon>Methanobacteriales</taxon>
        <taxon>Methanobacteriaceae</taxon>
        <taxon>Methanothermobacter</taxon>
    </lineage>
</organism>
<dbReference type="SMART" id="SM01118">
    <property type="entry name" value="CYTH"/>
    <property type="match status" value="1"/>
</dbReference>
<name>A0A328PH87_9EURY</name>
<evidence type="ECO:0000313" key="2">
    <source>
        <dbReference type="EMBL" id="RAO79195.1"/>
    </source>
</evidence>
<feature type="domain" description="CYTH" evidence="1">
    <location>
        <begin position="1"/>
        <end position="172"/>
    </location>
</feature>
<comment type="caution">
    <text evidence="2">The sequence shown here is derived from an EMBL/GenBank/DDBJ whole genome shotgun (WGS) entry which is preliminary data.</text>
</comment>
<proteinExistence type="predicted"/>
<dbReference type="RefSeq" id="WP_112093882.1">
    <property type="nucleotide sequence ID" value="NZ_QLOE01000004.1"/>
</dbReference>